<reference evidence="2 3" key="1">
    <citation type="submission" date="2024-02" db="EMBL/GenBank/DDBJ databases">
        <authorList>
            <person name="Chen Y."/>
            <person name="Shah S."/>
            <person name="Dougan E. K."/>
            <person name="Thang M."/>
            <person name="Chan C."/>
        </authorList>
    </citation>
    <scope>NUCLEOTIDE SEQUENCE [LARGE SCALE GENOMIC DNA]</scope>
</reference>
<dbReference type="PANTHER" id="PTHR47032:SF1">
    <property type="entry name" value="UDP-D-XYLOSE:L-FUCOSE ALPHA-1,3-D-XYLOSYLTRANSFERASE-RELATED"/>
    <property type="match status" value="1"/>
</dbReference>
<dbReference type="InterPro" id="IPR005069">
    <property type="entry name" value="Nucl-diP-sugar_transferase"/>
</dbReference>
<sequence length="351" mass="39154">MGCALSGLAALSGVTSARGSLLFPDYVTQLAAQEHCLPDIQEPQPIRAGSDLEALLPQLADASGLIVFSVFVDTKDHKESKRFELLLQQWMCRVRSHLGSSFLAFVDSEKLRQQFERNFGVAAYFSKEWIKEAFQGSGEGEKHDSNYWRWAAMESILRLGYSALYVDTDIMWLEDPRPGLATLPSADFYGSCDSYDAGTGAIRWHQNGSLDMERMRKEAAKHDDESVCCQGMLVPVNAGIVLMRPSKAAWAAVMRFRARVISGPCWGQAAMQWSLFELCGSSLQCEVLDPLRFASAGPLLMELRRTQQASYQPSLIHLDLGAKRKANKFFEGFFDIPKECSEPPTETRSDL</sequence>
<proteinExistence type="predicted"/>
<dbReference type="EMBL" id="CAXAMN010002224">
    <property type="protein sequence ID" value="CAK8998450.1"/>
    <property type="molecule type" value="Genomic_DNA"/>
</dbReference>
<comment type="caution">
    <text evidence="2">The sequence shown here is derived from an EMBL/GenBank/DDBJ whole genome shotgun (WGS) entry which is preliminary data.</text>
</comment>
<evidence type="ECO:0000313" key="3">
    <source>
        <dbReference type="Proteomes" id="UP001642484"/>
    </source>
</evidence>
<dbReference type="Proteomes" id="UP001642484">
    <property type="component" value="Unassembled WGS sequence"/>
</dbReference>
<evidence type="ECO:0000259" key="1">
    <source>
        <dbReference type="Pfam" id="PF03407"/>
    </source>
</evidence>
<evidence type="ECO:0000313" key="2">
    <source>
        <dbReference type="EMBL" id="CAK8998450.1"/>
    </source>
</evidence>
<organism evidence="2 3">
    <name type="scientific">Durusdinium trenchii</name>
    <dbReference type="NCBI Taxonomy" id="1381693"/>
    <lineage>
        <taxon>Eukaryota</taxon>
        <taxon>Sar</taxon>
        <taxon>Alveolata</taxon>
        <taxon>Dinophyceae</taxon>
        <taxon>Suessiales</taxon>
        <taxon>Symbiodiniaceae</taxon>
        <taxon>Durusdinium</taxon>
    </lineage>
</organism>
<dbReference type="Pfam" id="PF03407">
    <property type="entry name" value="Nucleotid_trans"/>
    <property type="match status" value="1"/>
</dbReference>
<protein>
    <recommendedName>
        <fullName evidence="1">Nucleotide-diphospho-sugar transferase domain-containing protein</fullName>
    </recommendedName>
</protein>
<gene>
    <name evidence="2" type="ORF">CCMP2556_LOCUS5255</name>
</gene>
<name>A0ABP0IAQ1_9DINO</name>
<dbReference type="PANTHER" id="PTHR47032">
    <property type="entry name" value="UDP-D-XYLOSE:L-FUCOSE ALPHA-1,3-D-XYLOSYLTRANSFERASE-RELATED"/>
    <property type="match status" value="1"/>
</dbReference>
<accession>A0ABP0IAQ1</accession>
<dbReference type="InterPro" id="IPR052636">
    <property type="entry name" value="UDP-D-xylose:L-fucose_XylT"/>
</dbReference>
<feature type="domain" description="Nucleotide-diphospho-sugar transferase" evidence="1">
    <location>
        <begin position="131"/>
        <end position="322"/>
    </location>
</feature>
<keyword evidence="3" id="KW-1185">Reference proteome</keyword>